<sequence>MLTGAPRGVALPDPQPELLADLLAARVNWVTGGATAEPADTTVLVVLRELDPAGLVAGAARFAGGLGTAEADRWRRSWTRAVFLFGDPVNLRPGDVRRSAGGAAWLGPFTGAHRPGPVRLLRPVTGRLPKLADGTNGRPLWIATAGLSLVDYLVHLHHTVAEAVLLDRLDPDEPLRLLHRPDLDPAGLGAAAYARVLPGPGGALRPYTWLSETS</sequence>
<keyword evidence="2" id="KW-1185">Reference proteome</keyword>
<dbReference type="EMBL" id="BAAAQD010000010">
    <property type="protein sequence ID" value="GAA1526763.1"/>
    <property type="molecule type" value="Genomic_DNA"/>
</dbReference>
<evidence type="ECO:0000313" key="2">
    <source>
        <dbReference type="Proteomes" id="UP001501470"/>
    </source>
</evidence>
<dbReference type="InterPro" id="IPR045754">
    <property type="entry name" value="DUF6182"/>
</dbReference>
<gene>
    <name evidence="1" type="ORF">GCM10009827_049510</name>
</gene>
<organism evidence="1 2">
    <name type="scientific">Dactylosporangium maewongense</name>
    <dbReference type="NCBI Taxonomy" id="634393"/>
    <lineage>
        <taxon>Bacteria</taxon>
        <taxon>Bacillati</taxon>
        <taxon>Actinomycetota</taxon>
        <taxon>Actinomycetes</taxon>
        <taxon>Micromonosporales</taxon>
        <taxon>Micromonosporaceae</taxon>
        <taxon>Dactylosporangium</taxon>
    </lineage>
</organism>
<dbReference type="RefSeq" id="WP_344504452.1">
    <property type="nucleotide sequence ID" value="NZ_BAAAQD010000010.1"/>
</dbReference>
<evidence type="ECO:0000313" key="1">
    <source>
        <dbReference type="EMBL" id="GAA1526763.1"/>
    </source>
</evidence>
<dbReference type="Pfam" id="PF19680">
    <property type="entry name" value="DUF6182"/>
    <property type="match status" value="1"/>
</dbReference>
<dbReference type="Proteomes" id="UP001501470">
    <property type="component" value="Unassembled WGS sequence"/>
</dbReference>
<proteinExistence type="predicted"/>
<reference evidence="2" key="1">
    <citation type="journal article" date="2019" name="Int. J. Syst. Evol. Microbiol.">
        <title>The Global Catalogue of Microorganisms (GCM) 10K type strain sequencing project: providing services to taxonomists for standard genome sequencing and annotation.</title>
        <authorList>
            <consortium name="The Broad Institute Genomics Platform"/>
            <consortium name="The Broad Institute Genome Sequencing Center for Infectious Disease"/>
            <person name="Wu L."/>
            <person name="Ma J."/>
        </authorList>
    </citation>
    <scope>NUCLEOTIDE SEQUENCE [LARGE SCALE GENOMIC DNA]</scope>
    <source>
        <strain evidence="2">JCM 15933</strain>
    </source>
</reference>
<comment type="caution">
    <text evidence="1">The sequence shown here is derived from an EMBL/GenBank/DDBJ whole genome shotgun (WGS) entry which is preliminary data.</text>
</comment>
<accession>A0ABP4LNY8</accession>
<protein>
    <submittedName>
        <fullName evidence="1">Uncharacterized protein</fullName>
    </submittedName>
</protein>
<name>A0ABP4LNY8_9ACTN</name>